<evidence type="ECO:0008006" key="4">
    <source>
        <dbReference type="Google" id="ProtNLM"/>
    </source>
</evidence>
<reference evidence="2 3" key="1">
    <citation type="submission" date="2017-07" db="EMBL/GenBank/DDBJ databases">
        <title>Niveispirillum cyanobacteriorum sp. nov., isolated from cyanobacterial aggregates in a eutrophic lake.</title>
        <authorList>
            <person name="Cai H."/>
        </authorList>
    </citation>
    <scope>NUCLEOTIDE SEQUENCE [LARGE SCALE GENOMIC DNA]</scope>
    <source>
        <strain evidence="3">TH1-14</strain>
    </source>
</reference>
<sequence>MELRPQFEQFLRDIRPSERHKEEWKMGSRTLRERLDADPVLSPLIVASFLQGSVRRSTAVRPTGGKRSDVDVVVVTKIDHNADQPAVAMERFEPFLNRHYPGKWKQQDRSFGIELSYVDLDLVVTALPTDPTARAKLEELYRSKAVETTKSLEDLTGWRLSKSWNPDTSGLAAFSSTATDDTVPDADWKPHPLMLPDRAVKKWGPTHPLAQIKWTADKNRACNGHYINVVRALKWWRHEHADKLPKYPKGYPLEHMIGHVFPDDTRCLAQGVTLAFEGLRDKFGLSAQLGIVPYLADHGVPTHNVLKRLEPKDFTAFINAATAAADTARKALDSQDAEESGGFWQELFGTSFSLPGPQGGDRARGFTAPTVAAQPKTDRFA</sequence>
<evidence type="ECO:0000313" key="2">
    <source>
        <dbReference type="EMBL" id="OYQ37502.1"/>
    </source>
</evidence>
<accession>A0A255Z7U5</accession>
<dbReference type="RefSeq" id="WP_094452892.1">
    <property type="nucleotide sequence ID" value="NZ_NOXU01000014.1"/>
</dbReference>
<protein>
    <recommendedName>
        <fullName evidence="4">Nucleotidyltransferase</fullName>
    </recommendedName>
</protein>
<feature type="region of interest" description="Disordered" evidence="1">
    <location>
        <begin position="356"/>
        <end position="381"/>
    </location>
</feature>
<dbReference type="AlphaFoldDB" id="A0A255Z7U5"/>
<proteinExistence type="predicted"/>
<dbReference type="Proteomes" id="UP000216998">
    <property type="component" value="Unassembled WGS sequence"/>
</dbReference>
<comment type="caution">
    <text evidence="2">The sequence shown here is derived from an EMBL/GenBank/DDBJ whole genome shotgun (WGS) entry which is preliminary data.</text>
</comment>
<dbReference type="SUPFAM" id="SSF81301">
    <property type="entry name" value="Nucleotidyltransferase"/>
    <property type="match status" value="1"/>
</dbReference>
<keyword evidence="3" id="KW-1185">Reference proteome</keyword>
<dbReference type="Pfam" id="PF18144">
    <property type="entry name" value="SMODS"/>
    <property type="match status" value="1"/>
</dbReference>
<dbReference type="EMBL" id="NOXU01000014">
    <property type="protein sequence ID" value="OYQ37502.1"/>
    <property type="molecule type" value="Genomic_DNA"/>
</dbReference>
<evidence type="ECO:0000256" key="1">
    <source>
        <dbReference type="SAM" id="MobiDB-lite"/>
    </source>
</evidence>
<evidence type="ECO:0000313" key="3">
    <source>
        <dbReference type="Proteomes" id="UP000216998"/>
    </source>
</evidence>
<dbReference type="InterPro" id="IPR043519">
    <property type="entry name" value="NT_sf"/>
</dbReference>
<dbReference type="OrthoDB" id="2082416at2"/>
<gene>
    <name evidence="2" type="ORF">CHU95_01170</name>
</gene>
<name>A0A255Z7U5_9PROT</name>
<organism evidence="2 3">
    <name type="scientific">Niveispirillum lacus</name>
    <dbReference type="NCBI Taxonomy" id="1981099"/>
    <lineage>
        <taxon>Bacteria</taxon>
        <taxon>Pseudomonadati</taxon>
        <taxon>Pseudomonadota</taxon>
        <taxon>Alphaproteobacteria</taxon>
        <taxon>Rhodospirillales</taxon>
        <taxon>Azospirillaceae</taxon>
        <taxon>Niveispirillum</taxon>
    </lineage>
</organism>